<gene>
    <name evidence="2" type="ORF">OCV65_09790</name>
</gene>
<dbReference type="RefSeq" id="WP_118452493.1">
    <property type="nucleotide sequence ID" value="NZ_JAOQJV010000013.1"/>
</dbReference>
<sequence>MPDKIKMYYSKLRNMGDCLNELIVKECFGYEAERHSFLDGEICGIGSCLGQYTLHGSAMMRLQQRINGIRKPHVYVWGTGFINYSDADGKFFKRNMEFCAVRGELTRKNVERMTGKKMDIPMADAGILASELLKERPEVCYDVGVVPHLCDLKDPAVEKLLASYDNAKFINVKDDPLQVVKEIAECRYIISSSLHGLIVADSLGIPNMYLVFGDRLLGDGYKFEDYYSAYGVEAQPRDLRTEKAPELTEIEEQYQILPEMVEEKKRQMKAAFPYPVKNR</sequence>
<protein>
    <submittedName>
        <fullName evidence="2">Polysaccharide pyruvyl transferase family protein</fullName>
    </submittedName>
</protein>
<dbReference type="EMBL" id="JAOQJV010000013">
    <property type="protein sequence ID" value="MCU6700517.1"/>
    <property type="molecule type" value="Genomic_DNA"/>
</dbReference>
<accession>A0ABT2S7F3</accession>
<proteinExistence type="predicted"/>
<organism evidence="2 3">
    <name type="scientific">Dorea ammoniilytica</name>
    <dbReference type="NCBI Taxonomy" id="2981788"/>
    <lineage>
        <taxon>Bacteria</taxon>
        <taxon>Bacillati</taxon>
        <taxon>Bacillota</taxon>
        <taxon>Clostridia</taxon>
        <taxon>Lachnospirales</taxon>
        <taxon>Lachnospiraceae</taxon>
        <taxon>Dorea</taxon>
    </lineage>
</organism>
<keyword evidence="2" id="KW-0808">Transferase</keyword>
<evidence type="ECO:0000259" key="1">
    <source>
        <dbReference type="Pfam" id="PF04230"/>
    </source>
</evidence>
<dbReference type="GO" id="GO:0016740">
    <property type="term" value="F:transferase activity"/>
    <property type="evidence" value="ECO:0007669"/>
    <property type="project" value="UniProtKB-KW"/>
</dbReference>
<dbReference type="InterPro" id="IPR007345">
    <property type="entry name" value="Polysacch_pyruvyl_Trfase"/>
</dbReference>
<feature type="domain" description="Polysaccharide pyruvyl transferase" evidence="1">
    <location>
        <begin position="146"/>
        <end position="208"/>
    </location>
</feature>
<dbReference type="Proteomes" id="UP001207605">
    <property type="component" value="Unassembled WGS sequence"/>
</dbReference>
<reference evidence="2 3" key="1">
    <citation type="journal article" date="2021" name="ISME Commun">
        <title>Automated analysis of genomic sequences facilitates high-throughput and comprehensive description of bacteria.</title>
        <authorList>
            <person name="Hitch T.C.A."/>
        </authorList>
    </citation>
    <scope>NUCLEOTIDE SEQUENCE [LARGE SCALE GENOMIC DNA]</scope>
    <source>
        <strain evidence="2 3">Sanger_02</strain>
    </source>
</reference>
<evidence type="ECO:0000313" key="2">
    <source>
        <dbReference type="EMBL" id="MCU6700517.1"/>
    </source>
</evidence>
<dbReference type="Pfam" id="PF04230">
    <property type="entry name" value="PS_pyruv_trans"/>
    <property type="match status" value="1"/>
</dbReference>
<evidence type="ECO:0000313" key="3">
    <source>
        <dbReference type="Proteomes" id="UP001207605"/>
    </source>
</evidence>
<keyword evidence="3" id="KW-1185">Reference proteome</keyword>
<name>A0ABT2S7F3_9FIRM</name>
<comment type="caution">
    <text evidence="2">The sequence shown here is derived from an EMBL/GenBank/DDBJ whole genome shotgun (WGS) entry which is preliminary data.</text>
</comment>